<accession>A0ABQ0Q0I0</accession>
<feature type="region of interest" description="Disordered" evidence="1">
    <location>
        <begin position="1"/>
        <end position="103"/>
    </location>
</feature>
<evidence type="ECO:0000256" key="1">
    <source>
        <dbReference type="SAM" id="MobiDB-lite"/>
    </source>
</evidence>
<evidence type="ECO:0000313" key="2">
    <source>
        <dbReference type="EMBL" id="GBQ86110.1"/>
    </source>
</evidence>
<reference evidence="2" key="1">
    <citation type="submission" date="2013-04" db="EMBL/GenBank/DDBJ databases">
        <title>The genome sequencing project of 58 acetic acid bacteria.</title>
        <authorList>
            <person name="Okamoto-Kainuma A."/>
            <person name="Ishikawa M."/>
            <person name="Umino S."/>
            <person name="Koizumi Y."/>
            <person name="Shiwa Y."/>
            <person name="Yoshikawa H."/>
            <person name="Matsutani M."/>
            <person name="Matsushita K."/>
        </authorList>
    </citation>
    <scope>NUCLEOTIDE SEQUENCE</scope>
    <source>
        <strain evidence="2">DSM 14337</strain>
    </source>
</reference>
<proteinExistence type="predicted"/>
<gene>
    <name evidence="2" type="ORF">AA14337_3243</name>
</gene>
<protein>
    <submittedName>
        <fullName evidence="2">Uncharacterized protein</fullName>
    </submittedName>
</protein>
<dbReference type="Proteomes" id="UP001065047">
    <property type="component" value="Unassembled WGS sequence"/>
</dbReference>
<name>A0ABQ0Q0I0_9PROT</name>
<comment type="caution">
    <text evidence="2">The sequence shown here is derived from an EMBL/GenBank/DDBJ whole genome shotgun (WGS) entry which is preliminary data.</text>
</comment>
<feature type="compositionally biased region" description="Pro residues" evidence="1">
    <location>
        <begin position="24"/>
        <end position="33"/>
    </location>
</feature>
<organism evidence="2 3">
    <name type="scientific">Acetobacter malorum DSM 14337</name>
    <dbReference type="NCBI Taxonomy" id="1307910"/>
    <lineage>
        <taxon>Bacteria</taxon>
        <taxon>Pseudomonadati</taxon>
        <taxon>Pseudomonadota</taxon>
        <taxon>Alphaproteobacteria</taxon>
        <taxon>Acetobacterales</taxon>
        <taxon>Acetobacteraceae</taxon>
        <taxon>Acetobacter</taxon>
    </lineage>
</organism>
<dbReference type="EMBL" id="BAPF01000057">
    <property type="protein sequence ID" value="GBQ86110.1"/>
    <property type="molecule type" value="Genomic_DNA"/>
</dbReference>
<dbReference type="RefSeq" id="WP_156476807.1">
    <property type="nucleotide sequence ID" value="NZ_BAPF01000057.1"/>
</dbReference>
<evidence type="ECO:0000313" key="3">
    <source>
        <dbReference type="Proteomes" id="UP001065047"/>
    </source>
</evidence>
<dbReference type="GeneID" id="47230166"/>
<keyword evidence="3" id="KW-1185">Reference proteome</keyword>
<sequence>MQDLFAWAESNPKAQAPLPELSSAPPPSKPITPPSNRILAAKASAPIQAQTQEKQRLDVFRRLPPPPPGWVEEDFSLTAPPGMNMLPDMPEPEIGPDLDLPPLSPELVIEEAPAPGM</sequence>